<keyword evidence="2" id="KW-1185">Reference proteome</keyword>
<gene>
    <name evidence="1" type="ORF">Pint_18894</name>
</gene>
<organism evidence="1 2">
    <name type="scientific">Pistacia integerrima</name>
    <dbReference type="NCBI Taxonomy" id="434235"/>
    <lineage>
        <taxon>Eukaryota</taxon>
        <taxon>Viridiplantae</taxon>
        <taxon>Streptophyta</taxon>
        <taxon>Embryophyta</taxon>
        <taxon>Tracheophyta</taxon>
        <taxon>Spermatophyta</taxon>
        <taxon>Magnoliopsida</taxon>
        <taxon>eudicotyledons</taxon>
        <taxon>Gunneridae</taxon>
        <taxon>Pentapetalae</taxon>
        <taxon>rosids</taxon>
        <taxon>malvids</taxon>
        <taxon>Sapindales</taxon>
        <taxon>Anacardiaceae</taxon>
        <taxon>Pistacia</taxon>
    </lineage>
</organism>
<name>A0ACC0YZL8_9ROSI</name>
<evidence type="ECO:0000313" key="1">
    <source>
        <dbReference type="EMBL" id="KAJ0043287.1"/>
    </source>
</evidence>
<dbReference type="Proteomes" id="UP001163603">
    <property type="component" value="Chromosome 4"/>
</dbReference>
<sequence length="687" mass="77678">MFMHTYHINLAQNHQTTIIKFFNLTSIFGRRVLQKGNSLGLLSVFSAFQLCLNQGLQYTTEKDTDMDRETNVSVVVNVGDPEAESNRIDLLEGMSSKGEVVSELGSAGEVLSRVELDISCCSEKLVNLEILMMHVANRENDFEVFASDREHILADSPEKALEFDLLSGLLDSEVRELDKFMTTLEVDIINARELISSYRHLGRTSMEMEEKLLDSENSLKQSREQISEIKKQSAKFHRTLSCLDEEGNWNGEQGTEFSEGGQLLNVNAKIKMQTAEQQRHFLRMLEKSLAREMDLEKKLAESRQTDKELKFRLISFEQEVFYTEEEATNACERLFEAENAAEVLKGVSKELLGRLQLVQFNMNGSIQRENELRSKLNSSMKQLEVKENALQKLENSNAKLNDLLLTQTDCTMEAEDKLSLANSENFTLRQQVDSLEKQLKEGQHKVDSLERQLRESDIQLQHAVASAEASLEKENMLYSTIGDMENLIEDLKLKVSKADNRADTAEDKLIILSEANARLTEELTFLRDRLECVEASLHQVEETKLATAKDIGIQTKVITNLLMRLAIERERLHMQISSLTSENKAMAVKLQQTNKDHGMHDLTAASSVRESKEEVAELSAAVSEPENTPKNASIGKTEVVPVDLTSECGTVRTIDAGLLNYKHLFVAFLILLVSAAAYFFIKQNSQF</sequence>
<protein>
    <submittedName>
        <fullName evidence="1">Uncharacterized protein</fullName>
    </submittedName>
</protein>
<proteinExistence type="predicted"/>
<evidence type="ECO:0000313" key="2">
    <source>
        <dbReference type="Proteomes" id="UP001163603"/>
    </source>
</evidence>
<reference evidence="2" key="1">
    <citation type="journal article" date="2023" name="G3 (Bethesda)">
        <title>Genome assembly and association tests identify interacting loci associated with vigor, precocity, and sex in interspecific pistachio rootstocks.</title>
        <authorList>
            <person name="Palmer W."/>
            <person name="Jacygrad E."/>
            <person name="Sagayaradj S."/>
            <person name="Cavanaugh K."/>
            <person name="Han R."/>
            <person name="Bertier L."/>
            <person name="Beede B."/>
            <person name="Kafkas S."/>
            <person name="Golino D."/>
            <person name="Preece J."/>
            <person name="Michelmore R."/>
        </authorList>
    </citation>
    <scope>NUCLEOTIDE SEQUENCE [LARGE SCALE GENOMIC DNA]</scope>
</reference>
<accession>A0ACC0YZL8</accession>
<dbReference type="EMBL" id="CM047739">
    <property type="protein sequence ID" value="KAJ0043287.1"/>
    <property type="molecule type" value="Genomic_DNA"/>
</dbReference>
<comment type="caution">
    <text evidence="1">The sequence shown here is derived from an EMBL/GenBank/DDBJ whole genome shotgun (WGS) entry which is preliminary data.</text>
</comment>